<evidence type="ECO:0000313" key="3">
    <source>
        <dbReference type="EMBL" id="GBP10471.1"/>
    </source>
</evidence>
<evidence type="ECO:0000256" key="1">
    <source>
        <dbReference type="ARBA" id="ARBA00010790"/>
    </source>
</evidence>
<sequence length="119" mass="13282">MELFLIGGGLNTNPATLPALGLKRDIYEALYEDIVRTEGNAFIIVPMILQPRSRGRITLRNSDPHKYPIINPNYLSDPYDMDIVVMSIMPKLVAGHPNGPVFMIAEKAADMIKQDHASY</sequence>
<dbReference type="PANTHER" id="PTHR11552:SF158">
    <property type="entry name" value="GH23626P-RELATED"/>
    <property type="match status" value="1"/>
</dbReference>
<reference evidence="3 4" key="1">
    <citation type="journal article" date="2019" name="Commun. Biol.">
        <title>The bagworm genome reveals a unique fibroin gene that provides high tensile strength.</title>
        <authorList>
            <person name="Kono N."/>
            <person name="Nakamura H."/>
            <person name="Ohtoshi R."/>
            <person name="Tomita M."/>
            <person name="Numata K."/>
            <person name="Arakawa K."/>
        </authorList>
    </citation>
    <scope>NUCLEOTIDE SEQUENCE [LARGE SCALE GENOMIC DNA]</scope>
</reference>
<dbReference type="InterPro" id="IPR036188">
    <property type="entry name" value="FAD/NAD-bd_sf"/>
</dbReference>
<protein>
    <submittedName>
        <fullName evidence="3">Uncharacterized GMC-type oxidoreductase Mb1310</fullName>
    </submittedName>
</protein>
<dbReference type="EMBL" id="BGZK01004712">
    <property type="protein sequence ID" value="GBP10471.1"/>
    <property type="molecule type" value="Genomic_DNA"/>
</dbReference>
<feature type="domain" description="Glucose-methanol-choline oxidoreductase C-terminal" evidence="2">
    <location>
        <begin position="51"/>
        <end position="84"/>
    </location>
</feature>
<dbReference type="SUPFAM" id="SSF54373">
    <property type="entry name" value="FAD-linked reductases, C-terminal domain"/>
    <property type="match status" value="1"/>
</dbReference>
<dbReference type="PANTHER" id="PTHR11552">
    <property type="entry name" value="GLUCOSE-METHANOL-CHOLINE GMC OXIDOREDUCTASE"/>
    <property type="match status" value="1"/>
</dbReference>
<comment type="caution">
    <text evidence="3">The sequence shown here is derived from an EMBL/GenBank/DDBJ whole genome shotgun (WGS) entry which is preliminary data.</text>
</comment>
<dbReference type="GO" id="GO:0050660">
    <property type="term" value="F:flavin adenine dinucleotide binding"/>
    <property type="evidence" value="ECO:0007669"/>
    <property type="project" value="InterPro"/>
</dbReference>
<keyword evidence="4" id="KW-1185">Reference proteome</keyword>
<dbReference type="Gene3D" id="3.30.560.10">
    <property type="entry name" value="Glucose Oxidase, domain 3"/>
    <property type="match status" value="1"/>
</dbReference>
<dbReference type="Proteomes" id="UP000299102">
    <property type="component" value="Unassembled WGS sequence"/>
</dbReference>
<organism evidence="3 4">
    <name type="scientific">Eumeta variegata</name>
    <name type="common">Bagworm moth</name>
    <name type="synonym">Eumeta japonica</name>
    <dbReference type="NCBI Taxonomy" id="151549"/>
    <lineage>
        <taxon>Eukaryota</taxon>
        <taxon>Metazoa</taxon>
        <taxon>Ecdysozoa</taxon>
        <taxon>Arthropoda</taxon>
        <taxon>Hexapoda</taxon>
        <taxon>Insecta</taxon>
        <taxon>Pterygota</taxon>
        <taxon>Neoptera</taxon>
        <taxon>Endopterygota</taxon>
        <taxon>Lepidoptera</taxon>
        <taxon>Glossata</taxon>
        <taxon>Ditrysia</taxon>
        <taxon>Tineoidea</taxon>
        <taxon>Psychidae</taxon>
        <taxon>Oiketicinae</taxon>
        <taxon>Eumeta</taxon>
    </lineage>
</organism>
<dbReference type="Pfam" id="PF05199">
    <property type="entry name" value="GMC_oxred_C"/>
    <property type="match status" value="1"/>
</dbReference>
<proteinExistence type="inferred from homology"/>
<comment type="similarity">
    <text evidence="1">Belongs to the GMC oxidoreductase family.</text>
</comment>
<dbReference type="AlphaFoldDB" id="A0A4C1TAY7"/>
<dbReference type="InterPro" id="IPR012132">
    <property type="entry name" value="GMC_OxRdtase"/>
</dbReference>
<gene>
    <name evidence="3" type="ORF">EVAR_71841_1</name>
</gene>
<name>A0A4C1TAY7_EUMVA</name>
<dbReference type="STRING" id="151549.A0A4C1TAY7"/>
<accession>A0A4C1TAY7</accession>
<evidence type="ECO:0000259" key="2">
    <source>
        <dbReference type="Pfam" id="PF05199"/>
    </source>
</evidence>
<dbReference type="InterPro" id="IPR007867">
    <property type="entry name" value="GMC_OxRtase_C"/>
</dbReference>
<evidence type="ECO:0000313" key="4">
    <source>
        <dbReference type="Proteomes" id="UP000299102"/>
    </source>
</evidence>
<dbReference type="Gene3D" id="3.50.50.60">
    <property type="entry name" value="FAD/NAD(P)-binding domain"/>
    <property type="match status" value="1"/>
</dbReference>
<dbReference type="OrthoDB" id="269227at2759"/>
<dbReference type="GO" id="GO:0016614">
    <property type="term" value="F:oxidoreductase activity, acting on CH-OH group of donors"/>
    <property type="evidence" value="ECO:0007669"/>
    <property type="project" value="InterPro"/>
</dbReference>